<evidence type="ECO:0000256" key="2">
    <source>
        <dbReference type="SAM" id="MobiDB-lite"/>
    </source>
</evidence>
<dbReference type="Gene3D" id="3.40.50.150">
    <property type="entry name" value="Vaccinia Virus protein VP39"/>
    <property type="match status" value="1"/>
</dbReference>
<dbReference type="Pfam" id="PF08241">
    <property type="entry name" value="Methyltransf_11"/>
    <property type="match status" value="1"/>
</dbReference>
<dbReference type="AlphaFoldDB" id="A0A9X5F992"/>
<dbReference type="GO" id="GO:0008757">
    <property type="term" value="F:S-adenosylmethionine-dependent methyltransferase activity"/>
    <property type="evidence" value="ECO:0007669"/>
    <property type="project" value="InterPro"/>
</dbReference>
<evidence type="ECO:0000313" key="4">
    <source>
        <dbReference type="EMBL" id="NKX91738.1"/>
    </source>
</evidence>
<protein>
    <submittedName>
        <fullName evidence="4">Fused MFS/spermidine synthase</fullName>
    </submittedName>
</protein>
<comment type="caution">
    <text evidence="4">The sequence shown here is derived from an EMBL/GenBank/DDBJ whole genome shotgun (WGS) entry which is preliminary data.</text>
</comment>
<organism evidence="4 5">
    <name type="scientific">Sanguibacter hominis ATCC BAA-789</name>
    <dbReference type="NCBI Taxonomy" id="1312740"/>
    <lineage>
        <taxon>Bacteria</taxon>
        <taxon>Bacillati</taxon>
        <taxon>Actinomycetota</taxon>
        <taxon>Actinomycetes</taxon>
        <taxon>Micrococcales</taxon>
        <taxon>Sanguibacteraceae</taxon>
        <taxon>Sanguibacter</taxon>
    </lineage>
</organism>
<evidence type="ECO:0000313" key="5">
    <source>
        <dbReference type="Proteomes" id="UP000774283"/>
    </source>
</evidence>
<sequence length="302" mass="32724">MARSSRRQNQNPLTSRRPELPVGPVDIASGTVELVADRDDPRAVTVHVNGVPSSYVHLDDPTFLAFEYMQQMACLIDALPAGPLSVIHVGAAGCSLARYVAAERPGSRQVALDPDPTLLELVRGWFDLPRAPELRLRAQDGREGLVSLRDSSADVIIRDAFAPDTTPRHLTTLEFLTEVARVLRPGGLYLANIADRAPLTLTRSEVATALQAREHVAGRTETRSPWADLAVVAEPAVLKGRRYGNLVLVALRADEDLAPRDSWLSDVDRPLRVLPVPATRLGRVDLTQLSAAAQALLDPATG</sequence>
<name>A0A9X5F992_9MICO</name>
<gene>
    <name evidence="4" type="ORF">HF995_00355</name>
</gene>
<dbReference type="CDD" id="cd02440">
    <property type="entry name" value="AdoMet_MTases"/>
    <property type="match status" value="1"/>
</dbReference>
<dbReference type="InterPro" id="IPR029063">
    <property type="entry name" value="SAM-dependent_MTases_sf"/>
</dbReference>
<dbReference type="RefSeq" id="WP_168445868.1">
    <property type="nucleotide sequence ID" value="NZ_JAAXOW010000001.1"/>
</dbReference>
<keyword evidence="5" id="KW-1185">Reference proteome</keyword>
<dbReference type="GO" id="GO:0006596">
    <property type="term" value="P:polyamine biosynthetic process"/>
    <property type="evidence" value="ECO:0007669"/>
    <property type="project" value="UniProtKB-KW"/>
</dbReference>
<dbReference type="PANTHER" id="PTHR43317">
    <property type="entry name" value="THERMOSPERMINE SYNTHASE ACAULIS5"/>
    <property type="match status" value="1"/>
</dbReference>
<evidence type="ECO:0000259" key="3">
    <source>
        <dbReference type="Pfam" id="PF08241"/>
    </source>
</evidence>
<evidence type="ECO:0000256" key="1">
    <source>
        <dbReference type="ARBA" id="ARBA00023115"/>
    </source>
</evidence>
<dbReference type="InterPro" id="IPR013216">
    <property type="entry name" value="Methyltransf_11"/>
</dbReference>
<feature type="region of interest" description="Disordered" evidence="2">
    <location>
        <begin position="1"/>
        <end position="23"/>
    </location>
</feature>
<feature type="domain" description="Methyltransferase type 11" evidence="3">
    <location>
        <begin position="88"/>
        <end position="190"/>
    </location>
</feature>
<reference evidence="4 5" key="1">
    <citation type="submission" date="2020-04" db="EMBL/GenBank/DDBJ databases">
        <title>MicrobeNet Type strains.</title>
        <authorList>
            <person name="Nicholson A.C."/>
        </authorList>
    </citation>
    <scope>NUCLEOTIDE SEQUENCE [LARGE SCALE GENOMIC DNA]</scope>
    <source>
        <strain evidence="4 5">ATCC BAA-789</strain>
    </source>
</reference>
<proteinExistence type="predicted"/>
<dbReference type="Proteomes" id="UP000774283">
    <property type="component" value="Unassembled WGS sequence"/>
</dbReference>
<accession>A0A9X5F992</accession>
<keyword evidence="1" id="KW-0620">Polyamine biosynthesis</keyword>
<dbReference type="SUPFAM" id="SSF53335">
    <property type="entry name" value="S-adenosyl-L-methionine-dependent methyltransferases"/>
    <property type="match status" value="1"/>
</dbReference>
<dbReference type="EMBL" id="JAAXOW010000001">
    <property type="protein sequence ID" value="NKX91738.1"/>
    <property type="molecule type" value="Genomic_DNA"/>
</dbReference>
<dbReference type="NCBIfam" id="NF037959">
    <property type="entry name" value="MFS_SpdSyn"/>
    <property type="match status" value="1"/>
</dbReference>
<dbReference type="PANTHER" id="PTHR43317:SF1">
    <property type="entry name" value="THERMOSPERMINE SYNTHASE ACAULIS5"/>
    <property type="match status" value="1"/>
</dbReference>